<keyword evidence="1 4" id="KW-0808">Transferase</keyword>
<protein>
    <submittedName>
        <fullName evidence="4">Streptothricin acetyltransferase</fullName>
    </submittedName>
</protein>
<dbReference type="GO" id="GO:0016747">
    <property type="term" value="F:acyltransferase activity, transferring groups other than amino-acyl groups"/>
    <property type="evidence" value="ECO:0007669"/>
    <property type="project" value="InterPro"/>
</dbReference>
<evidence type="ECO:0000259" key="3">
    <source>
        <dbReference type="PROSITE" id="PS51186"/>
    </source>
</evidence>
<dbReference type="PANTHER" id="PTHR43420">
    <property type="entry name" value="ACETYLTRANSFERASE"/>
    <property type="match status" value="1"/>
</dbReference>
<dbReference type="Gene3D" id="3.40.630.30">
    <property type="match status" value="1"/>
</dbReference>
<dbReference type="PROSITE" id="PS51186">
    <property type="entry name" value="GNAT"/>
    <property type="match status" value="1"/>
</dbReference>
<name>A0A073KKM3_9BACI</name>
<evidence type="ECO:0000256" key="1">
    <source>
        <dbReference type="ARBA" id="ARBA00022679"/>
    </source>
</evidence>
<keyword evidence="5" id="KW-1185">Reference proteome</keyword>
<dbReference type="CDD" id="cd04301">
    <property type="entry name" value="NAT_SF"/>
    <property type="match status" value="1"/>
</dbReference>
<reference evidence="4 5" key="1">
    <citation type="submission" date="2014-06" db="EMBL/GenBank/DDBJ databases">
        <title>Draft genome sequence of Bacillus gaemokensis JCM 15801 (MCCC 1A00707).</title>
        <authorList>
            <person name="Lai Q."/>
            <person name="Liu Y."/>
            <person name="Shao Z."/>
        </authorList>
    </citation>
    <scope>NUCLEOTIDE SEQUENCE [LARGE SCALE GENOMIC DNA]</scope>
    <source>
        <strain evidence="4 5">JCM 15801</strain>
    </source>
</reference>
<dbReference type="STRING" id="574375.AZF08_09840"/>
<organism evidence="4 5">
    <name type="scientific">Bacillus gaemokensis</name>
    <dbReference type="NCBI Taxonomy" id="574375"/>
    <lineage>
        <taxon>Bacteria</taxon>
        <taxon>Bacillati</taxon>
        <taxon>Bacillota</taxon>
        <taxon>Bacilli</taxon>
        <taxon>Bacillales</taxon>
        <taxon>Bacillaceae</taxon>
        <taxon>Bacillus</taxon>
        <taxon>Bacillus cereus group</taxon>
    </lineage>
</organism>
<dbReference type="InterPro" id="IPR050680">
    <property type="entry name" value="YpeA/RimI_acetyltransf"/>
</dbReference>
<evidence type="ECO:0000313" key="4">
    <source>
        <dbReference type="EMBL" id="KEK22878.1"/>
    </source>
</evidence>
<dbReference type="InterPro" id="IPR000182">
    <property type="entry name" value="GNAT_dom"/>
</dbReference>
<feature type="domain" description="N-acetyltransferase" evidence="3">
    <location>
        <begin position="42"/>
        <end position="188"/>
    </location>
</feature>
<dbReference type="OrthoDB" id="9800193at2"/>
<dbReference type="InterPro" id="IPR008125">
    <property type="entry name" value="Streptothricin_AcTrfase"/>
</dbReference>
<comment type="caution">
    <text evidence="4">The sequence shown here is derived from an EMBL/GenBank/DDBJ whole genome shotgun (WGS) entry which is preliminary data.</text>
</comment>
<keyword evidence="2" id="KW-0012">Acyltransferase</keyword>
<dbReference type="eggNOG" id="COG0456">
    <property type="taxonomic scope" value="Bacteria"/>
</dbReference>
<dbReference type="EMBL" id="JOTM01000023">
    <property type="protein sequence ID" value="KEK22878.1"/>
    <property type="molecule type" value="Genomic_DNA"/>
</dbReference>
<proteinExistence type="predicted"/>
<dbReference type="PRINTS" id="PR01754">
    <property type="entry name" value="SACTRNSFRASE"/>
</dbReference>
<dbReference type="Pfam" id="PF00583">
    <property type="entry name" value="Acetyltransf_1"/>
    <property type="match status" value="1"/>
</dbReference>
<dbReference type="SUPFAM" id="SSF55729">
    <property type="entry name" value="Acyl-CoA N-acyltransferases (Nat)"/>
    <property type="match status" value="1"/>
</dbReference>
<evidence type="ECO:0000313" key="5">
    <source>
        <dbReference type="Proteomes" id="UP000027778"/>
    </source>
</evidence>
<dbReference type="InterPro" id="IPR016181">
    <property type="entry name" value="Acyl_CoA_acyltransferase"/>
</dbReference>
<dbReference type="Proteomes" id="UP000027778">
    <property type="component" value="Unassembled WGS sequence"/>
</dbReference>
<gene>
    <name evidence="4" type="ORF">BAGA_15210</name>
</gene>
<dbReference type="AlphaFoldDB" id="A0A073KKM3"/>
<evidence type="ECO:0000256" key="2">
    <source>
        <dbReference type="ARBA" id="ARBA00023315"/>
    </source>
</evidence>
<sequence>MDILIRKMEVADLNKLPEVDDSFSIDSMLVLSLAKADKRIEYTVKEIPSYEKSYSEDIYNEDQEEDLDYSRYIDNPNQIIFLAFVNDRMVGQIILKRNWNSYAYVEDIKVDKQFRQLGVGRKLIERAKNWAQAGEMPGIMLETQNNNVSACRFYESCGFIIGGFDFLVYKGINEQSDEVAIYWYLRFERR</sequence>
<accession>A0A073KKM3</accession>
<dbReference type="RefSeq" id="WP_033676511.1">
    <property type="nucleotide sequence ID" value="NZ_JOTM01000023.1"/>
</dbReference>